<dbReference type="EMBL" id="PSZM01000024">
    <property type="protein sequence ID" value="PQL94266.1"/>
    <property type="molecule type" value="Genomic_DNA"/>
</dbReference>
<keyword evidence="4" id="KW-0812">Transmembrane</keyword>
<evidence type="ECO:0000256" key="3">
    <source>
        <dbReference type="ARBA" id="ARBA00022452"/>
    </source>
</evidence>
<comment type="caution">
    <text evidence="8">The sequence shown here is derived from an EMBL/GenBank/DDBJ whole genome shotgun (WGS) entry which is preliminary data.</text>
</comment>
<name>A0A2S8AFD2_9FLAO</name>
<sequence>MKKRLSFLLCFMITFYLLQAGGFRVSLQGIRQAAMAHTSAHTRDASVVFFNPAGMSFIPSKLSITGGMFAVITKAEFQSVNSLYKAKTDNPVSPPFNFAAAYKATDNLSVGLSVSTPYGSSVDWGKDWMGKNLITKIKLEAFFIQPTVAYKITDWFSIGGGYIFATASANLEKAISNINGSMKLKAGGAPGYGYNLGMYFRPTKELDVGISYRSEVKIKARKGNVYLHIPSSLIGTDKFATTTDRFDTNIPLASELTLGLTYKISKSWSISSDWNFSGWHEYKDLTFKFYQNKIGNDPHNPTISSSPRKFKNSSAYRIGTEYSPSDKLAFRLGYYYDESPVKDEYWNPETPSTDNQAITGGLGYKLTDNLYIDLSGIYFVGESRNIDNENAGFYGQVKSSSYMVGLGLSWNAF</sequence>
<evidence type="ECO:0000256" key="4">
    <source>
        <dbReference type="ARBA" id="ARBA00022692"/>
    </source>
</evidence>
<evidence type="ECO:0000256" key="2">
    <source>
        <dbReference type="ARBA" id="ARBA00008163"/>
    </source>
</evidence>
<reference evidence="8 9" key="1">
    <citation type="submission" date="2018-02" db="EMBL/GenBank/DDBJ databases">
        <title>Genome sequences of Apibacter spp., gut symbionts of Asian honey bees.</title>
        <authorList>
            <person name="Kwong W.K."/>
            <person name="Steele M.I."/>
            <person name="Moran N.A."/>
        </authorList>
    </citation>
    <scope>NUCLEOTIDE SEQUENCE [LARGE SCALE GENOMIC DNA]</scope>
    <source>
        <strain evidence="9">wkB301</strain>
    </source>
</reference>
<dbReference type="PANTHER" id="PTHR35093:SF8">
    <property type="entry name" value="OUTER MEMBRANE PROTEIN NMB0088-RELATED"/>
    <property type="match status" value="1"/>
</dbReference>
<dbReference type="InterPro" id="IPR005017">
    <property type="entry name" value="OMPP1/FadL/TodX"/>
</dbReference>
<dbReference type="Proteomes" id="UP000238042">
    <property type="component" value="Unassembled WGS sequence"/>
</dbReference>
<proteinExistence type="inferred from homology"/>
<accession>A0A2S8AFD2</accession>
<evidence type="ECO:0000256" key="1">
    <source>
        <dbReference type="ARBA" id="ARBA00004571"/>
    </source>
</evidence>
<dbReference type="OrthoDB" id="9922at2"/>
<dbReference type="PANTHER" id="PTHR35093">
    <property type="entry name" value="OUTER MEMBRANE PROTEIN NMB0088-RELATED"/>
    <property type="match status" value="1"/>
</dbReference>
<evidence type="ECO:0000256" key="5">
    <source>
        <dbReference type="ARBA" id="ARBA00022729"/>
    </source>
</evidence>
<keyword evidence="3" id="KW-1134">Transmembrane beta strand</keyword>
<dbReference type="SUPFAM" id="SSF56935">
    <property type="entry name" value="Porins"/>
    <property type="match status" value="1"/>
</dbReference>
<evidence type="ECO:0000313" key="9">
    <source>
        <dbReference type="Proteomes" id="UP000238042"/>
    </source>
</evidence>
<dbReference type="GO" id="GO:0009279">
    <property type="term" value="C:cell outer membrane"/>
    <property type="evidence" value="ECO:0007669"/>
    <property type="project" value="UniProtKB-SubCell"/>
</dbReference>
<keyword evidence="7" id="KW-0998">Cell outer membrane</keyword>
<dbReference type="GO" id="GO:0015483">
    <property type="term" value="F:long-chain fatty acid transporting porin activity"/>
    <property type="evidence" value="ECO:0007669"/>
    <property type="project" value="TreeGrafter"/>
</dbReference>
<dbReference type="Pfam" id="PF03349">
    <property type="entry name" value="Toluene_X"/>
    <property type="match status" value="1"/>
</dbReference>
<dbReference type="RefSeq" id="WP_105246144.1">
    <property type="nucleotide sequence ID" value="NZ_PSZM01000024.1"/>
</dbReference>
<protein>
    <submittedName>
        <fullName evidence="8">Aromatic hydrocarbon degradation protein</fullName>
    </submittedName>
</protein>
<comment type="similarity">
    <text evidence="2">Belongs to the OmpP1/FadL family.</text>
</comment>
<keyword evidence="6" id="KW-0472">Membrane</keyword>
<evidence type="ECO:0000313" key="8">
    <source>
        <dbReference type="EMBL" id="PQL94266.1"/>
    </source>
</evidence>
<gene>
    <name evidence="8" type="ORF">C4S77_03650</name>
</gene>
<organism evidence="8 9">
    <name type="scientific">Apibacter adventoris</name>
    <dbReference type="NCBI Taxonomy" id="1679466"/>
    <lineage>
        <taxon>Bacteria</taxon>
        <taxon>Pseudomonadati</taxon>
        <taxon>Bacteroidota</taxon>
        <taxon>Flavobacteriia</taxon>
        <taxon>Flavobacteriales</taxon>
        <taxon>Weeksellaceae</taxon>
        <taxon>Apibacter</taxon>
    </lineage>
</organism>
<evidence type="ECO:0000256" key="6">
    <source>
        <dbReference type="ARBA" id="ARBA00023136"/>
    </source>
</evidence>
<comment type="subcellular location">
    <subcellularLocation>
        <location evidence="1">Cell outer membrane</location>
        <topology evidence="1">Multi-pass membrane protein</topology>
    </subcellularLocation>
</comment>
<keyword evidence="5" id="KW-0732">Signal</keyword>
<dbReference type="AlphaFoldDB" id="A0A2S8AFD2"/>
<keyword evidence="9" id="KW-1185">Reference proteome</keyword>
<dbReference type="Gene3D" id="2.40.160.60">
    <property type="entry name" value="Outer membrane protein transport protein (OMPP1/FadL/TodX)"/>
    <property type="match status" value="1"/>
</dbReference>
<evidence type="ECO:0000256" key="7">
    <source>
        <dbReference type="ARBA" id="ARBA00023237"/>
    </source>
</evidence>